<dbReference type="InParanoid" id="A7SX20"/>
<gene>
    <name evidence="11" type="ORF">NEMVEDRAFT_v1g13739</name>
</gene>
<evidence type="ECO:0000313" key="12">
    <source>
        <dbReference type="Proteomes" id="UP000001593"/>
    </source>
</evidence>
<feature type="transmembrane region" description="Helical" evidence="9">
    <location>
        <begin position="125"/>
        <end position="144"/>
    </location>
</feature>
<feature type="transmembrane region" description="Helical" evidence="9">
    <location>
        <begin position="76"/>
        <end position="104"/>
    </location>
</feature>
<feature type="domain" description="G-protein coupled receptors family 1 profile" evidence="10">
    <location>
        <begin position="26"/>
        <end position="282"/>
    </location>
</feature>
<sequence>YYDVDTALKVVQITLYSSIILIGAVGNGIICWTVFRNKQRRISEFLIANLAVTDLATCVVSIPFDLIERATGGFPFGSIMCFMVYPLQTVLMAVSVITLLCMSLERYRIVMSPLRPRMTARMAKICIVIAWIVPGIVITPYALVLRLEGKQCLENWPEDWYVKIFTLSIFVLFFVIPLFAIGISYARAGRKLQNDLLRFKKMSDTHSRTHALYLRKRALQKLRITKVFMLAFVVFTICMFPTHVTWLWHDFGSGRTSDNFYNILVFSSILTYINSAIDPFIFG</sequence>
<keyword evidence="6 8" id="KW-0675">Receptor</keyword>
<keyword evidence="2 8" id="KW-0812">Transmembrane</keyword>
<dbReference type="PhylomeDB" id="A7SX20"/>
<dbReference type="GO" id="GO:0004930">
    <property type="term" value="F:G protein-coupled receptor activity"/>
    <property type="evidence" value="ECO:0000318"/>
    <property type="project" value="GO_Central"/>
</dbReference>
<keyword evidence="12" id="KW-1185">Reference proteome</keyword>
<evidence type="ECO:0000256" key="3">
    <source>
        <dbReference type="ARBA" id="ARBA00022989"/>
    </source>
</evidence>
<dbReference type="Gene3D" id="1.20.1070.10">
    <property type="entry name" value="Rhodopsin 7-helix transmembrane proteins"/>
    <property type="match status" value="1"/>
</dbReference>
<feature type="transmembrane region" description="Helical" evidence="9">
    <location>
        <begin position="227"/>
        <end position="248"/>
    </location>
</feature>
<feature type="non-terminal residue" evidence="11">
    <location>
        <position position="1"/>
    </location>
</feature>
<dbReference type="Proteomes" id="UP000001593">
    <property type="component" value="Unassembled WGS sequence"/>
</dbReference>
<dbReference type="PANTHER" id="PTHR45695">
    <property type="entry name" value="LEUCOKININ RECEPTOR-RELATED"/>
    <property type="match status" value="1"/>
</dbReference>
<evidence type="ECO:0000256" key="9">
    <source>
        <dbReference type="SAM" id="Phobius"/>
    </source>
</evidence>
<dbReference type="GO" id="GO:0032870">
    <property type="term" value="P:cellular response to hormone stimulus"/>
    <property type="evidence" value="ECO:0000318"/>
    <property type="project" value="GO_Central"/>
</dbReference>
<evidence type="ECO:0000256" key="7">
    <source>
        <dbReference type="ARBA" id="ARBA00023224"/>
    </source>
</evidence>
<dbReference type="CDD" id="cd00637">
    <property type="entry name" value="7tm_classA_rhodopsin-like"/>
    <property type="match status" value="1"/>
</dbReference>
<proteinExistence type="inferred from homology"/>
<dbReference type="InterPro" id="IPR017452">
    <property type="entry name" value="GPCR_Rhodpsn_7TM"/>
</dbReference>
<dbReference type="EMBL" id="DS469876">
    <property type="protein sequence ID" value="EDO31743.1"/>
    <property type="molecule type" value="Genomic_DNA"/>
</dbReference>
<dbReference type="HOGENOM" id="CLU_009579_6_0_1"/>
<feature type="transmembrane region" description="Helical" evidence="9">
    <location>
        <begin position="13"/>
        <end position="34"/>
    </location>
</feature>
<keyword evidence="7 8" id="KW-0807">Transducer</keyword>
<evidence type="ECO:0000256" key="6">
    <source>
        <dbReference type="ARBA" id="ARBA00023170"/>
    </source>
</evidence>
<dbReference type="InterPro" id="IPR000276">
    <property type="entry name" value="GPCR_Rhodpsn"/>
</dbReference>
<dbReference type="FunCoup" id="A7SX20">
    <property type="interactions" value="245"/>
</dbReference>
<dbReference type="OMA" id="ICIVIAW"/>
<evidence type="ECO:0000256" key="4">
    <source>
        <dbReference type="ARBA" id="ARBA00023040"/>
    </source>
</evidence>
<evidence type="ECO:0000256" key="1">
    <source>
        <dbReference type="ARBA" id="ARBA00004141"/>
    </source>
</evidence>
<feature type="transmembrane region" description="Helical" evidence="9">
    <location>
        <begin position="260"/>
        <end position="282"/>
    </location>
</feature>
<dbReference type="GO" id="GO:0005886">
    <property type="term" value="C:plasma membrane"/>
    <property type="evidence" value="ECO:0000318"/>
    <property type="project" value="GO_Central"/>
</dbReference>
<comment type="similarity">
    <text evidence="8">Belongs to the G-protein coupled receptor 1 family.</text>
</comment>
<dbReference type="FunFam" id="1.20.1070.10:FF:000659">
    <property type="entry name" value="Predicted protein"/>
    <property type="match status" value="1"/>
</dbReference>
<dbReference type="GO" id="GO:0007186">
    <property type="term" value="P:G protein-coupled receptor signaling pathway"/>
    <property type="evidence" value="ECO:0000318"/>
    <property type="project" value="GO_Central"/>
</dbReference>
<evidence type="ECO:0000313" key="11">
    <source>
        <dbReference type="EMBL" id="EDO31743.1"/>
    </source>
</evidence>
<dbReference type="SUPFAM" id="SSF81321">
    <property type="entry name" value="Family A G protein-coupled receptor-like"/>
    <property type="match status" value="1"/>
</dbReference>
<name>A7SX20_NEMVE</name>
<evidence type="ECO:0000256" key="5">
    <source>
        <dbReference type="ARBA" id="ARBA00023136"/>
    </source>
</evidence>
<dbReference type="PROSITE" id="PS00237">
    <property type="entry name" value="G_PROTEIN_RECEP_F1_1"/>
    <property type="match status" value="1"/>
</dbReference>
<dbReference type="eggNOG" id="KOG3656">
    <property type="taxonomic scope" value="Eukaryota"/>
</dbReference>
<evidence type="ECO:0000256" key="8">
    <source>
        <dbReference type="RuleBase" id="RU000688"/>
    </source>
</evidence>
<dbReference type="STRING" id="45351.A7SX20"/>
<keyword evidence="5 9" id="KW-0472">Membrane</keyword>
<protein>
    <recommendedName>
        <fullName evidence="10">G-protein coupled receptors family 1 profile domain-containing protein</fullName>
    </recommendedName>
</protein>
<organism evidence="11 12">
    <name type="scientific">Nematostella vectensis</name>
    <name type="common">Starlet sea anemone</name>
    <dbReference type="NCBI Taxonomy" id="45351"/>
    <lineage>
        <taxon>Eukaryota</taxon>
        <taxon>Metazoa</taxon>
        <taxon>Cnidaria</taxon>
        <taxon>Anthozoa</taxon>
        <taxon>Hexacorallia</taxon>
        <taxon>Actiniaria</taxon>
        <taxon>Edwardsiidae</taxon>
        <taxon>Nematostella</taxon>
    </lineage>
</organism>
<keyword evidence="3 9" id="KW-1133">Transmembrane helix</keyword>
<reference evidence="11 12" key="1">
    <citation type="journal article" date="2007" name="Science">
        <title>Sea anemone genome reveals ancestral eumetazoan gene repertoire and genomic organization.</title>
        <authorList>
            <person name="Putnam N.H."/>
            <person name="Srivastava M."/>
            <person name="Hellsten U."/>
            <person name="Dirks B."/>
            <person name="Chapman J."/>
            <person name="Salamov A."/>
            <person name="Terry A."/>
            <person name="Shapiro H."/>
            <person name="Lindquist E."/>
            <person name="Kapitonov V.V."/>
            <person name="Jurka J."/>
            <person name="Genikhovich G."/>
            <person name="Grigoriev I.V."/>
            <person name="Lucas S.M."/>
            <person name="Steele R.E."/>
            <person name="Finnerty J.R."/>
            <person name="Technau U."/>
            <person name="Martindale M.Q."/>
            <person name="Rokhsar D.S."/>
        </authorList>
    </citation>
    <scope>NUCLEOTIDE SEQUENCE [LARGE SCALE GENOMIC DNA]</scope>
    <source>
        <strain evidence="12">CH2 X CH6</strain>
    </source>
</reference>
<dbReference type="Pfam" id="PF00001">
    <property type="entry name" value="7tm_1"/>
    <property type="match status" value="1"/>
</dbReference>
<evidence type="ECO:0000259" key="10">
    <source>
        <dbReference type="PROSITE" id="PS50262"/>
    </source>
</evidence>
<keyword evidence="4 8" id="KW-0297">G-protein coupled receptor</keyword>
<evidence type="ECO:0000256" key="2">
    <source>
        <dbReference type="ARBA" id="ARBA00022692"/>
    </source>
</evidence>
<dbReference type="PANTHER" id="PTHR45695:SF9">
    <property type="entry name" value="LEUCOKININ RECEPTOR"/>
    <property type="match status" value="1"/>
</dbReference>
<dbReference type="PRINTS" id="PR00237">
    <property type="entry name" value="GPCRRHODOPSN"/>
</dbReference>
<feature type="transmembrane region" description="Helical" evidence="9">
    <location>
        <begin position="164"/>
        <end position="186"/>
    </location>
</feature>
<dbReference type="PROSITE" id="PS50262">
    <property type="entry name" value="G_PROTEIN_RECEP_F1_2"/>
    <property type="match status" value="1"/>
</dbReference>
<comment type="subcellular location">
    <subcellularLocation>
        <location evidence="1">Membrane</location>
        <topology evidence="1">Multi-pass membrane protein</topology>
    </subcellularLocation>
</comment>
<accession>A7SX20</accession>
<feature type="transmembrane region" description="Helical" evidence="9">
    <location>
        <begin position="46"/>
        <end position="64"/>
    </location>
</feature>
<dbReference type="AlphaFoldDB" id="A7SX20"/>
<feature type="non-terminal residue" evidence="11">
    <location>
        <position position="283"/>
    </location>
</feature>